<dbReference type="InterPro" id="IPR000209">
    <property type="entry name" value="Peptidase_S8/S53_dom"/>
</dbReference>
<keyword evidence="2 5" id="KW-0645">Protease</keyword>
<gene>
    <name evidence="8" type="ORF">D3874_09740</name>
</gene>
<dbReference type="PROSITE" id="PS00136">
    <property type="entry name" value="SUBTILASE_ASP"/>
    <property type="match status" value="1"/>
</dbReference>
<keyword evidence="3 5" id="KW-0378">Hydrolase</keyword>
<keyword evidence="4 5" id="KW-0720">Serine protease</keyword>
<dbReference type="EMBL" id="QYUK01000011">
    <property type="protein sequence ID" value="RJF87276.1"/>
    <property type="molecule type" value="Genomic_DNA"/>
</dbReference>
<evidence type="ECO:0000256" key="3">
    <source>
        <dbReference type="ARBA" id="ARBA00022801"/>
    </source>
</evidence>
<keyword evidence="9" id="KW-1185">Reference proteome</keyword>
<comment type="caution">
    <text evidence="8">The sequence shown here is derived from an EMBL/GenBank/DDBJ whole genome shotgun (WGS) entry which is preliminary data.</text>
</comment>
<evidence type="ECO:0000259" key="7">
    <source>
        <dbReference type="Pfam" id="PF00082"/>
    </source>
</evidence>
<evidence type="ECO:0000256" key="1">
    <source>
        <dbReference type="ARBA" id="ARBA00011073"/>
    </source>
</evidence>
<dbReference type="SUPFAM" id="SSF52743">
    <property type="entry name" value="Subtilisin-like"/>
    <property type="match status" value="1"/>
</dbReference>
<dbReference type="AlphaFoldDB" id="A0A418WBF1"/>
<feature type="active site" description="Charge relay system" evidence="5">
    <location>
        <position position="221"/>
    </location>
</feature>
<evidence type="ECO:0000256" key="4">
    <source>
        <dbReference type="ARBA" id="ARBA00022825"/>
    </source>
</evidence>
<accession>A0A418WBF1</accession>
<dbReference type="InterPro" id="IPR023827">
    <property type="entry name" value="Peptidase_S8_Asp-AS"/>
</dbReference>
<evidence type="ECO:0000256" key="2">
    <source>
        <dbReference type="ARBA" id="ARBA00022670"/>
    </source>
</evidence>
<protein>
    <recommendedName>
        <fullName evidence="7">Peptidase S8/S53 domain-containing protein</fullName>
    </recommendedName>
</protein>
<dbReference type="GO" id="GO:0006508">
    <property type="term" value="P:proteolysis"/>
    <property type="evidence" value="ECO:0007669"/>
    <property type="project" value="UniProtKB-KW"/>
</dbReference>
<dbReference type="GO" id="GO:0004252">
    <property type="term" value="F:serine-type endopeptidase activity"/>
    <property type="evidence" value="ECO:0007669"/>
    <property type="project" value="UniProtKB-UniRule"/>
</dbReference>
<dbReference type="Pfam" id="PF00082">
    <property type="entry name" value="Peptidase_S8"/>
    <property type="match status" value="1"/>
</dbReference>
<dbReference type="Gene3D" id="3.40.50.200">
    <property type="entry name" value="Peptidase S8/S53 domain"/>
    <property type="match status" value="1"/>
</dbReference>
<dbReference type="PANTHER" id="PTHR43806">
    <property type="entry name" value="PEPTIDASE S8"/>
    <property type="match status" value="1"/>
</dbReference>
<reference evidence="8 9" key="1">
    <citation type="submission" date="2018-09" db="EMBL/GenBank/DDBJ databases">
        <authorList>
            <person name="Zhu H."/>
        </authorList>
    </citation>
    <scope>NUCLEOTIDE SEQUENCE [LARGE SCALE GENOMIC DNA]</scope>
    <source>
        <strain evidence="8 9">K1W22B-8</strain>
    </source>
</reference>
<evidence type="ECO:0000256" key="5">
    <source>
        <dbReference type="PROSITE-ProRule" id="PRU01240"/>
    </source>
</evidence>
<dbReference type="PROSITE" id="PS00138">
    <property type="entry name" value="SUBTILASE_SER"/>
    <property type="match status" value="1"/>
</dbReference>
<organism evidence="8 9">
    <name type="scientific">Oleomonas cavernae</name>
    <dbReference type="NCBI Taxonomy" id="2320859"/>
    <lineage>
        <taxon>Bacteria</taxon>
        <taxon>Pseudomonadati</taxon>
        <taxon>Pseudomonadota</taxon>
        <taxon>Alphaproteobacteria</taxon>
        <taxon>Acetobacterales</taxon>
        <taxon>Acetobacteraceae</taxon>
        <taxon>Oleomonas</taxon>
    </lineage>
</organism>
<feature type="domain" description="Peptidase S8/S53" evidence="7">
    <location>
        <begin position="27"/>
        <end position="254"/>
    </location>
</feature>
<name>A0A418WBF1_9PROT</name>
<dbReference type="InterPro" id="IPR036852">
    <property type="entry name" value="Peptidase_S8/S53_dom_sf"/>
</dbReference>
<evidence type="ECO:0000313" key="9">
    <source>
        <dbReference type="Proteomes" id="UP000284605"/>
    </source>
</evidence>
<proteinExistence type="inferred from homology"/>
<dbReference type="Proteomes" id="UP000284605">
    <property type="component" value="Unassembled WGS sequence"/>
</dbReference>
<dbReference type="PANTHER" id="PTHR43806:SF11">
    <property type="entry name" value="CEREVISIN-RELATED"/>
    <property type="match status" value="1"/>
</dbReference>
<dbReference type="PRINTS" id="PR00723">
    <property type="entry name" value="SUBTILISIN"/>
</dbReference>
<dbReference type="InterPro" id="IPR015500">
    <property type="entry name" value="Peptidase_S8_subtilisin-rel"/>
</dbReference>
<dbReference type="PROSITE" id="PS51892">
    <property type="entry name" value="SUBTILASE"/>
    <property type="match status" value="1"/>
</dbReference>
<evidence type="ECO:0000313" key="8">
    <source>
        <dbReference type="EMBL" id="RJF87276.1"/>
    </source>
</evidence>
<comment type="similarity">
    <text evidence="1 5 6">Belongs to the peptidase S8 family.</text>
</comment>
<evidence type="ECO:0000256" key="6">
    <source>
        <dbReference type="RuleBase" id="RU003355"/>
    </source>
</evidence>
<feature type="active site" description="Charge relay system" evidence="5">
    <location>
        <position position="33"/>
    </location>
</feature>
<sequence length="258" mass="27834">MNMPPRFLLEASAIDFRDLATRELEPVEVAVIDSGVDATHPDLAGRVVSQWTVEGDVGQLAVQPLGTGINNDTFGHGTAVAGIIARMAPNARIHDIRVLDARNKGDPTASLVAFRHILAQRLRLVNMSLAIPASQREPLYKLCESAYQRNQVVVAAKRNVPVTDEGLPAEFSSVISVDNHDLPSSYEVDFIGQGLIEFAALGNELTVPAPGGGYTVKTGTSFATPTVCAMCCLFLGRWPELRQFELKTILKARADGID</sequence>
<dbReference type="InterPro" id="IPR023828">
    <property type="entry name" value="Peptidase_S8_Ser-AS"/>
</dbReference>
<feature type="active site" description="Charge relay system" evidence="5">
    <location>
        <position position="76"/>
    </location>
</feature>
<dbReference type="InterPro" id="IPR050131">
    <property type="entry name" value="Peptidase_S8_subtilisin-like"/>
</dbReference>